<feature type="coiled-coil region" evidence="3">
    <location>
        <begin position="2086"/>
        <end position="2123"/>
    </location>
</feature>
<feature type="compositionally biased region" description="Basic residues" evidence="4">
    <location>
        <begin position="1866"/>
        <end position="1881"/>
    </location>
</feature>
<feature type="compositionally biased region" description="Low complexity" evidence="4">
    <location>
        <begin position="1956"/>
        <end position="1972"/>
    </location>
</feature>
<dbReference type="InterPro" id="IPR015671">
    <property type="entry name" value="GSCR1_dom"/>
</dbReference>
<comment type="caution">
    <text evidence="6">The sequence shown here is derived from an EMBL/GenBank/DDBJ whole genome shotgun (WGS) entry which is preliminary data.</text>
</comment>
<feature type="compositionally biased region" description="Polar residues" evidence="4">
    <location>
        <begin position="1942"/>
        <end position="1955"/>
    </location>
</feature>
<evidence type="ECO:0000313" key="7">
    <source>
        <dbReference type="Proteomes" id="UP000716291"/>
    </source>
</evidence>
<dbReference type="GO" id="GO:0035556">
    <property type="term" value="P:intracellular signal transduction"/>
    <property type="evidence" value="ECO:0007669"/>
    <property type="project" value="InterPro"/>
</dbReference>
<dbReference type="InterPro" id="IPR027417">
    <property type="entry name" value="P-loop_NTPase"/>
</dbReference>
<dbReference type="Gene3D" id="3.30.70.1230">
    <property type="entry name" value="Nucleotide cyclase"/>
    <property type="match status" value="2"/>
</dbReference>
<feature type="domain" description="Guanylate cyclase" evidence="5">
    <location>
        <begin position="445"/>
        <end position="576"/>
    </location>
</feature>
<dbReference type="Proteomes" id="UP000716291">
    <property type="component" value="Unassembled WGS sequence"/>
</dbReference>
<keyword evidence="7" id="KW-1185">Reference proteome</keyword>
<feature type="region of interest" description="Disordered" evidence="4">
    <location>
        <begin position="1850"/>
        <end position="1889"/>
    </location>
</feature>
<dbReference type="PANTHER" id="PTHR16305">
    <property type="entry name" value="TESTICULAR SOLUBLE ADENYLYL CYCLASE"/>
    <property type="match status" value="1"/>
</dbReference>
<keyword evidence="2" id="KW-0067">ATP-binding</keyword>
<evidence type="ECO:0000256" key="1">
    <source>
        <dbReference type="ARBA" id="ARBA00022741"/>
    </source>
</evidence>
<gene>
    <name evidence="6" type="ORF">G6F64_000851</name>
</gene>
<feature type="domain" description="Guanylate cyclase" evidence="5">
    <location>
        <begin position="33"/>
        <end position="92"/>
    </location>
</feature>
<dbReference type="SUPFAM" id="SSF55073">
    <property type="entry name" value="Nucleotide cyclase"/>
    <property type="match status" value="2"/>
</dbReference>
<name>A0A9P7BXU4_RHIOR</name>
<keyword evidence="1" id="KW-0547">Nucleotide-binding</keyword>
<dbReference type="PANTHER" id="PTHR16305:SF28">
    <property type="entry name" value="GUANYLATE CYCLASE DOMAIN-CONTAINING PROTEIN"/>
    <property type="match status" value="1"/>
</dbReference>
<dbReference type="InterPro" id="IPR011990">
    <property type="entry name" value="TPR-like_helical_dom_sf"/>
</dbReference>
<evidence type="ECO:0000256" key="2">
    <source>
        <dbReference type="ARBA" id="ARBA00022840"/>
    </source>
</evidence>
<evidence type="ECO:0000256" key="4">
    <source>
        <dbReference type="SAM" id="MobiDB-lite"/>
    </source>
</evidence>
<dbReference type="GO" id="GO:0004016">
    <property type="term" value="F:adenylate cyclase activity"/>
    <property type="evidence" value="ECO:0007669"/>
    <property type="project" value="TreeGrafter"/>
</dbReference>
<evidence type="ECO:0000259" key="5">
    <source>
        <dbReference type="PROSITE" id="PS50125"/>
    </source>
</evidence>
<evidence type="ECO:0000313" key="6">
    <source>
        <dbReference type="EMBL" id="KAG1315206.1"/>
    </source>
</evidence>
<dbReference type="GO" id="GO:0005524">
    <property type="term" value="F:ATP binding"/>
    <property type="evidence" value="ECO:0007669"/>
    <property type="project" value="UniProtKB-KW"/>
</dbReference>
<dbReference type="EMBL" id="JAANQT010000058">
    <property type="protein sequence ID" value="KAG1315206.1"/>
    <property type="molecule type" value="Genomic_DNA"/>
</dbReference>
<sequence>MLNIAPYIAKYVRSLHARYDKLQIPYSQSQFGVVLMVDVVGFSALTTMATEKGESGAEAVALEIGSYMGECIEIIEHFGGDVVKFLGDAVLVSFQVQSFDNDDINSEENSKDREFRQKNVLVRKAVECGLQLLARLSHYRVYLTAEERTKHRSSVGLDRRLRTDENQRFFLFDGNGSTSEQSSTGGSFQLNSALDIDYTYDSTAFNFWNCIPILFGKSRKNKVYATGRRNSGTSDTTKDEPDAIDLELHIALSCGNITNVIVGDMYPNEGQSAEMAKKKQRFSYVSANGNENPCDYNLEYGGRLEYAICGPAVESLEEALNNAKAGEMSITPEAYDLFQHQSMDLSYEKRSDFYIVKSIETSTPRKGNRPYQAHIKGFTSANVNYLADTPGLLSRAATLSIEPLVARTRDTSILELSTDPNPHYLKYINRSALFRLEHSPDDNFSAQFRDATIMFISLGKLNVATPEGLQLAQKAVHTTIRILVKYEGILQQFAVDDKGATLLAVFGLPPLSHEREAIFAAKAALELRDIFLGFFDDFSISLSTGTIFNSVLPQGNPYRRDPAIAGDTIILAVRMLKFSFSKRNIVCDFATKQQIGRICEFEDYGENFVKGKVKPIQIFGIIRFAIIKNKRTSAQERNSDFIGYKSEMAEATEFVNDWLEAPNDHLLIISGPSGVGKSFFCHTLSKTIHCHETLCCWSSSTEVEKSSKYYLVKNILLTLFETIDSDQVPCNPRRRLSHFTASTGNYMYDSLHSYGVGMDASGVSSSPPSSPSSPIALATIKESQVPANTTTTNSTQQSASHLANQRPSVAGAEVNGDSLPESSNELVELITRCLRKCGEEEEFLPLFKVVFTTLADLQDNAATQRLDVRGRDILLTGVITRMIRYVSEHTGLVFISDDVQWADSASIRLLQHIHEHCQKVLLVLATRPVKDYNVTFIKKFRETGVSREIKLNGLGAAEIAEIILHTFQTSSVNSVSPEIVSVIQKRTAGNPLYVKNMAIVLKDFNHVTVVEHALVPSSTRFDLEDLLGNFDYKRIIKMQFDRVDNSFQEFLTVASCLDQYFTMSEVQSVIKENNIEFKHASEEDARNKVQKYDVYHFIQKVDEQAHETDEDVYTFTHITIPQSIYDMVSYETRILLHRLLAKYYESQLTRENYSKLLPKVTRHYLQTDFLDKQLHYLEALADLNMRSFLLPEATGNLERIVKILNDNPDLAVRFGRIHRSDIYRRLGICFTMRTKLNEGERYLFEALDCLGETWPQSEPEFLYKFWVNKIAQYRHRKIRIFRKFDKDLKKEIGKRVVEIMVQLSNIYFYNGKGRAFVYTCLVGLNACERLEEVGPSYTLFLARNSLLSWLNDEKEQSIFYITQALKYMDDKNDADTLTICSHLCFAAGKFKNARMLLYRSIEAVKTLGVITDCQAFYRSAGLVITMRVFEGTLDNSPEDLLLLKQMADTAHSNCDFEAEIWLGVYHVGNALITDRLRECEPFVALLEAHLKQAADYNKIAIHGTLLCYYARRRNYEHARKHTKCLMSILPLLTVTPNIFPIFGLIFATMGLYSLIEDERVDFVSTSDSKNYDRFIEGVSRLNHAFQQVKFWEFTQPCLYLARALPYISTGRTVEGFTVLQHGVLEMRFIQEIRFLKAFYWANLGKYAFTPADRVEWTQRAQKDFDSLKIASHIYCNPDPKNLYSRSRPADLRGGSRMENIDKPQSNINSPTSSTSIINNNNEGEQIITELVLAGIKVLMVRKRDQIVYKLPDNMQVSSISEEQRKRLMEEIQSLHAATMLAAQQQVNMPVDNNKLIAPKTEAFALNIPPQPTPAEVDAIKETARKLREELEQQQQSMILQQKYQQGMINQTPNSYEASPSPDIKGPRKYNKTGKYSKKKQHQQQQQQSTILNMHQQPLSQAFTPQQFATLQQSFQNTINNPNVKSSDQSASATSTPATSSSLPIGTSTSTFTSNLQPQPVQFQTQQSQMQKPLAAAPTKQETKKFSQPLPDSILSKRLPEEEYQHREIKRSSTKDAIDRLLPYHIYHYPKTDLVANKVSVELQDTTILDIFKCQLDVFKKHQKLNKRLEKSDETLSMKILIGRQIMADQRQKLTEEQARISAEQAAQATIRKEQQRIQAEQAQLAAFVGQQLPPGFDTTGMF</sequence>
<dbReference type="InterPro" id="IPR029787">
    <property type="entry name" value="Nucleotide_cyclase"/>
</dbReference>
<dbReference type="PROSITE" id="PS50125">
    <property type="entry name" value="GUANYLATE_CYCLASE_2"/>
    <property type="match status" value="2"/>
</dbReference>
<dbReference type="GO" id="GO:0005737">
    <property type="term" value="C:cytoplasm"/>
    <property type="evidence" value="ECO:0007669"/>
    <property type="project" value="TreeGrafter"/>
</dbReference>
<dbReference type="SUPFAM" id="SSF52540">
    <property type="entry name" value="P-loop containing nucleoside triphosphate hydrolases"/>
    <property type="match status" value="1"/>
</dbReference>
<dbReference type="CDD" id="cd07302">
    <property type="entry name" value="CHD"/>
    <property type="match status" value="1"/>
</dbReference>
<dbReference type="Pfam" id="PF15249">
    <property type="entry name" value="GLTSCR1"/>
    <property type="match status" value="1"/>
</dbReference>
<accession>A0A9P7BXU4</accession>
<keyword evidence="3" id="KW-0175">Coiled coil</keyword>
<dbReference type="Pfam" id="PF13191">
    <property type="entry name" value="AAA_16"/>
    <property type="match status" value="1"/>
</dbReference>
<organism evidence="6 7">
    <name type="scientific">Rhizopus oryzae</name>
    <name type="common">Mucormycosis agent</name>
    <name type="synonym">Rhizopus arrhizus var. delemar</name>
    <dbReference type="NCBI Taxonomy" id="64495"/>
    <lineage>
        <taxon>Eukaryota</taxon>
        <taxon>Fungi</taxon>
        <taxon>Fungi incertae sedis</taxon>
        <taxon>Mucoromycota</taxon>
        <taxon>Mucoromycotina</taxon>
        <taxon>Mucoromycetes</taxon>
        <taxon>Mucorales</taxon>
        <taxon>Mucorineae</taxon>
        <taxon>Rhizopodaceae</taxon>
        <taxon>Rhizopus</taxon>
    </lineage>
</organism>
<dbReference type="InterPro" id="IPR001054">
    <property type="entry name" value="A/G_cyclase"/>
</dbReference>
<evidence type="ECO:0000256" key="3">
    <source>
        <dbReference type="SAM" id="Coils"/>
    </source>
</evidence>
<protein>
    <recommendedName>
        <fullName evidence="5">Guanylate cyclase domain-containing protein</fullName>
    </recommendedName>
</protein>
<feature type="region of interest" description="Disordered" evidence="4">
    <location>
        <begin position="1918"/>
        <end position="1988"/>
    </location>
</feature>
<dbReference type="Gene3D" id="1.25.40.10">
    <property type="entry name" value="Tetratricopeptide repeat domain"/>
    <property type="match status" value="1"/>
</dbReference>
<reference evidence="6" key="1">
    <citation type="journal article" date="2020" name="Microb. Genom.">
        <title>Genetic diversity of clinical and environmental Mucorales isolates obtained from an investigation of mucormycosis cases among solid organ transplant recipients.</title>
        <authorList>
            <person name="Nguyen M.H."/>
            <person name="Kaul D."/>
            <person name="Muto C."/>
            <person name="Cheng S.J."/>
            <person name="Richter R.A."/>
            <person name="Bruno V.M."/>
            <person name="Liu G."/>
            <person name="Beyhan S."/>
            <person name="Sundermann A.J."/>
            <person name="Mounaud S."/>
            <person name="Pasculle A.W."/>
            <person name="Nierman W.C."/>
            <person name="Driscoll E."/>
            <person name="Cumbie R."/>
            <person name="Clancy C.J."/>
            <person name="Dupont C.L."/>
        </authorList>
    </citation>
    <scope>NUCLEOTIDE SEQUENCE</scope>
    <source>
        <strain evidence="6">GL11</strain>
    </source>
</reference>
<feature type="compositionally biased region" description="Low complexity" evidence="4">
    <location>
        <begin position="1925"/>
        <end position="1941"/>
    </location>
</feature>
<dbReference type="GO" id="GO:0009190">
    <property type="term" value="P:cyclic nucleotide biosynthetic process"/>
    <property type="evidence" value="ECO:0007669"/>
    <property type="project" value="InterPro"/>
</dbReference>
<dbReference type="InterPro" id="IPR041664">
    <property type="entry name" value="AAA_16"/>
</dbReference>
<proteinExistence type="predicted"/>
<dbReference type="OrthoDB" id="194468at2759"/>